<evidence type="ECO:0000313" key="2">
    <source>
        <dbReference type="WBParaSite" id="GPLIN_000509900"/>
    </source>
</evidence>
<proteinExistence type="predicted"/>
<dbReference type="AlphaFoldDB" id="A0A183BWW0"/>
<keyword evidence="1" id="KW-1185">Reference proteome</keyword>
<reference evidence="2" key="3">
    <citation type="submission" date="2016-06" db="UniProtKB">
        <authorList>
            <consortium name="WormBaseParasite"/>
        </authorList>
    </citation>
    <scope>IDENTIFICATION</scope>
</reference>
<dbReference type="WBParaSite" id="GPLIN_000509900">
    <property type="protein sequence ID" value="GPLIN_000509900"/>
    <property type="gene ID" value="GPLIN_000509900"/>
</dbReference>
<reference evidence="1" key="1">
    <citation type="submission" date="2013-12" db="EMBL/GenBank/DDBJ databases">
        <authorList>
            <person name="Aslett M."/>
        </authorList>
    </citation>
    <scope>NUCLEOTIDE SEQUENCE [LARGE SCALE GENOMIC DNA]</scope>
    <source>
        <strain evidence="1">Lindley</strain>
    </source>
</reference>
<name>A0A183BWW0_GLOPA</name>
<reference evidence="1" key="2">
    <citation type="submission" date="2014-05" db="EMBL/GenBank/DDBJ databases">
        <title>The genome and life-stage specific transcriptomes of Globodera pallida elucidate key aspects of plant parasitism by a cyst nematode.</title>
        <authorList>
            <person name="Cotton J.A."/>
            <person name="Lilley C.J."/>
            <person name="Jones L.M."/>
            <person name="Kikuchi T."/>
            <person name="Reid A.J."/>
            <person name="Thorpe P."/>
            <person name="Tsai I.J."/>
            <person name="Beasley H."/>
            <person name="Blok V."/>
            <person name="Cock P.J.A."/>
            <person name="Van den Akker S.E."/>
            <person name="Holroyd N."/>
            <person name="Hunt M."/>
            <person name="Mantelin S."/>
            <person name="Naghra H."/>
            <person name="Pain A."/>
            <person name="Palomares-Rius J.E."/>
            <person name="Zarowiecki M."/>
            <person name="Berriman M."/>
            <person name="Jones J.T."/>
            <person name="Urwin P.E."/>
        </authorList>
    </citation>
    <scope>NUCLEOTIDE SEQUENCE [LARGE SCALE GENOMIC DNA]</scope>
    <source>
        <strain evidence="1">Lindley</strain>
    </source>
</reference>
<dbReference type="Proteomes" id="UP000050741">
    <property type="component" value="Unassembled WGS sequence"/>
</dbReference>
<protein>
    <submittedName>
        <fullName evidence="2">Tudor domain-containing protein</fullName>
    </submittedName>
</protein>
<organism evidence="1 2">
    <name type="scientific">Globodera pallida</name>
    <name type="common">Potato cyst nematode worm</name>
    <name type="synonym">Heterodera pallida</name>
    <dbReference type="NCBI Taxonomy" id="36090"/>
    <lineage>
        <taxon>Eukaryota</taxon>
        <taxon>Metazoa</taxon>
        <taxon>Ecdysozoa</taxon>
        <taxon>Nematoda</taxon>
        <taxon>Chromadorea</taxon>
        <taxon>Rhabditida</taxon>
        <taxon>Tylenchina</taxon>
        <taxon>Tylenchomorpha</taxon>
        <taxon>Tylenchoidea</taxon>
        <taxon>Heteroderidae</taxon>
        <taxon>Heteroderinae</taxon>
        <taxon>Globodera</taxon>
    </lineage>
</organism>
<accession>A0A183BWW0</accession>
<evidence type="ECO:0000313" key="1">
    <source>
        <dbReference type="Proteomes" id="UP000050741"/>
    </source>
</evidence>
<sequence>MIKIKMFYEFSAGDDHEAFMREFEQIVNEFVDKIFPTLCVGNAKAQICVVVEAECFYTDAYETLSPSTSALFQRGNQIAQPDDSCSDCYCARDCRVVDLKGREHKCMFRIMADREGKEYKIVYVGRRTPNHSDDD</sequence>